<proteinExistence type="predicted"/>
<dbReference type="EMBL" id="WJBU01000006">
    <property type="protein sequence ID" value="MRD47240.1"/>
    <property type="molecule type" value="Genomic_DNA"/>
</dbReference>
<reference evidence="2 3" key="1">
    <citation type="submission" date="2019-11" db="EMBL/GenBank/DDBJ databases">
        <title>Caenimonas koreensis gen. nov., sp. nov., isolated from activated sludge.</title>
        <authorList>
            <person name="Seung H.R."/>
        </authorList>
    </citation>
    <scope>NUCLEOTIDE SEQUENCE [LARGE SCALE GENOMIC DNA]</scope>
    <source>
        <strain evidence="2 3">EMB320</strain>
    </source>
</reference>
<keyword evidence="3" id="KW-1185">Reference proteome</keyword>
<dbReference type="Proteomes" id="UP000487350">
    <property type="component" value="Unassembled WGS sequence"/>
</dbReference>
<gene>
    <name evidence="2" type="ORF">GHT07_08110</name>
</gene>
<dbReference type="AlphaFoldDB" id="A0A844AS42"/>
<sequence length="96" mass="10698">MTRLLIAERAALDIDRLCDFLLDTMPHEAIRTGELIFDALEVLKAHPAIGRPVGEGFRELVISRGKTGYLALYLYDEDADAVSILALRHQREGGYA</sequence>
<evidence type="ECO:0000256" key="1">
    <source>
        <dbReference type="ARBA" id="ARBA00022649"/>
    </source>
</evidence>
<name>A0A844AS42_9BURK</name>
<protein>
    <submittedName>
        <fullName evidence="2">Type II toxin-antitoxin system RelE/ParE family toxin</fullName>
    </submittedName>
</protein>
<evidence type="ECO:0000313" key="3">
    <source>
        <dbReference type="Proteomes" id="UP000487350"/>
    </source>
</evidence>
<keyword evidence="1" id="KW-1277">Toxin-antitoxin system</keyword>
<dbReference type="RefSeq" id="WP_323740839.1">
    <property type="nucleotide sequence ID" value="NZ_WJBU01000006.1"/>
</dbReference>
<comment type="caution">
    <text evidence="2">The sequence shown here is derived from an EMBL/GenBank/DDBJ whole genome shotgun (WGS) entry which is preliminary data.</text>
</comment>
<dbReference type="InterPro" id="IPR035093">
    <property type="entry name" value="RelE/ParE_toxin_dom_sf"/>
</dbReference>
<dbReference type="InterPro" id="IPR007712">
    <property type="entry name" value="RelE/ParE_toxin"/>
</dbReference>
<organism evidence="2 3">
    <name type="scientific">Caenimonas koreensis DSM 17982</name>
    <dbReference type="NCBI Taxonomy" id="1121255"/>
    <lineage>
        <taxon>Bacteria</taxon>
        <taxon>Pseudomonadati</taxon>
        <taxon>Pseudomonadota</taxon>
        <taxon>Betaproteobacteria</taxon>
        <taxon>Burkholderiales</taxon>
        <taxon>Comamonadaceae</taxon>
        <taxon>Caenimonas</taxon>
    </lineage>
</organism>
<dbReference type="Pfam" id="PF05016">
    <property type="entry name" value="ParE_toxin"/>
    <property type="match status" value="1"/>
</dbReference>
<accession>A0A844AS42</accession>
<evidence type="ECO:0000313" key="2">
    <source>
        <dbReference type="EMBL" id="MRD47240.1"/>
    </source>
</evidence>
<dbReference type="Gene3D" id="3.30.2310.20">
    <property type="entry name" value="RelE-like"/>
    <property type="match status" value="1"/>
</dbReference>